<accession>A0A2J6RAP5</accession>
<keyword evidence="2" id="KW-1185">Reference proteome</keyword>
<dbReference type="AlphaFoldDB" id="A0A2J6RAP5"/>
<organism evidence="1 2">
    <name type="scientific">Hyaloscypha variabilis (strain UAMH 11265 / GT02V1 / F)</name>
    <name type="common">Meliniomyces variabilis</name>
    <dbReference type="NCBI Taxonomy" id="1149755"/>
    <lineage>
        <taxon>Eukaryota</taxon>
        <taxon>Fungi</taxon>
        <taxon>Dikarya</taxon>
        <taxon>Ascomycota</taxon>
        <taxon>Pezizomycotina</taxon>
        <taxon>Leotiomycetes</taxon>
        <taxon>Helotiales</taxon>
        <taxon>Hyaloscyphaceae</taxon>
        <taxon>Hyaloscypha</taxon>
        <taxon>Hyaloscypha variabilis</taxon>
    </lineage>
</organism>
<proteinExistence type="predicted"/>
<reference evidence="1 2" key="1">
    <citation type="submission" date="2016-04" db="EMBL/GenBank/DDBJ databases">
        <title>A degradative enzymes factory behind the ericoid mycorrhizal symbiosis.</title>
        <authorList>
            <consortium name="DOE Joint Genome Institute"/>
            <person name="Martino E."/>
            <person name="Morin E."/>
            <person name="Grelet G."/>
            <person name="Kuo A."/>
            <person name="Kohler A."/>
            <person name="Daghino S."/>
            <person name="Barry K."/>
            <person name="Choi C."/>
            <person name="Cichocki N."/>
            <person name="Clum A."/>
            <person name="Copeland A."/>
            <person name="Hainaut M."/>
            <person name="Haridas S."/>
            <person name="Labutti K."/>
            <person name="Lindquist E."/>
            <person name="Lipzen A."/>
            <person name="Khouja H.-R."/>
            <person name="Murat C."/>
            <person name="Ohm R."/>
            <person name="Olson A."/>
            <person name="Spatafora J."/>
            <person name="Veneault-Fourrey C."/>
            <person name="Henrissat B."/>
            <person name="Grigoriev I."/>
            <person name="Martin F."/>
            <person name="Perotto S."/>
        </authorList>
    </citation>
    <scope>NUCLEOTIDE SEQUENCE [LARGE SCALE GENOMIC DNA]</scope>
    <source>
        <strain evidence="1 2">F</strain>
    </source>
</reference>
<gene>
    <name evidence="1" type="ORF">L207DRAFT_570096</name>
</gene>
<dbReference type="OrthoDB" id="3938867at2759"/>
<protein>
    <submittedName>
        <fullName evidence="1">Uncharacterized protein</fullName>
    </submittedName>
</protein>
<sequence length="176" mass="20161">MGTRGLLGLIIKAQRHGFYNHFDSYPSGLGNAIVKFLQGLSNEDCAKMKNLVEEITWVNEDSLPTPELQKKYSEAGFSNLQVSNQTLEDWYCLLHKLQNGKVLLAIQNGQVKHLTDKVDFLKDGLFCEWAYFIDFEIQKLEIWKAGEMIDVATFSKVTQDGDSYMAELEKRTQEEE</sequence>
<dbReference type="EMBL" id="KZ613952">
    <property type="protein sequence ID" value="PMD35594.1"/>
    <property type="molecule type" value="Genomic_DNA"/>
</dbReference>
<name>A0A2J6RAP5_HYAVF</name>
<evidence type="ECO:0000313" key="2">
    <source>
        <dbReference type="Proteomes" id="UP000235786"/>
    </source>
</evidence>
<evidence type="ECO:0000313" key="1">
    <source>
        <dbReference type="EMBL" id="PMD35594.1"/>
    </source>
</evidence>
<dbReference type="Proteomes" id="UP000235786">
    <property type="component" value="Unassembled WGS sequence"/>
</dbReference>